<organism evidence="2 3">
    <name type="scientific">Pleuronectes platessa</name>
    <name type="common">European plaice</name>
    <dbReference type="NCBI Taxonomy" id="8262"/>
    <lineage>
        <taxon>Eukaryota</taxon>
        <taxon>Metazoa</taxon>
        <taxon>Chordata</taxon>
        <taxon>Craniata</taxon>
        <taxon>Vertebrata</taxon>
        <taxon>Euteleostomi</taxon>
        <taxon>Actinopterygii</taxon>
        <taxon>Neopterygii</taxon>
        <taxon>Teleostei</taxon>
        <taxon>Neoteleostei</taxon>
        <taxon>Acanthomorphata</taxon>
        <taxon>Carangaria</taxon>
        <taxon>Pleuronectiformes</taxon>
        <taxon>Pleuronectoidei</taxon>
        <taxon>Pleuronectidae</taxon>
        <taxon>Pleuronectes</taxon>
    </lineage>
</organism>
<sequence>MVCFWGMRITLRSPTSRRLLYCQDRDPTASRFLLEKPLTASPSLQTRNALNTEECGGIGPCVSSGLHPQLVMESEAVRQGRRMQHGEINLKHPGYESAQQGSGDEPQL</sequence>
<evidence type="ECO:0000313" key="2">
    <source>
        <dbReference type="EMBL" id="CAB1447530.1"/>
    </source>
</evidence>
<comment type="caution">
    <text evidence="2">The sequence shown here is derived from an EMBL/GenBank/DDBJ whole genome shotgun (WGS) entry which is preliminary data.</text>
</comment>
<gene>
    <name evidence="2" type="ORF">PLEPLA_LOCUS35217</name>
</gene>
<dbReference type="EMBL" id="CADEAL010003949">
    <property type="protein sequence ID" value="CAB1447530.1"/>
    <property type="molecule type" value="Genomic_DNA"/>
</dbReference>
<evidence type="ECO:0000313" key="3">
    <source>
        <dbReference type="Proteomes" id="UP001153269"/>
    </source>
</evidence>
<name>A0A9N7Z2L3_PLEPL</name>
<feature type="compositionally biased region" description="Basic and acidic residues" evidence="1">
    <location>
        <begin position="84"/>
        <end position="94"/>
    </location>
</feature>
<reference evidence="2" key="1">
    <citation type="submission" date="2020-03" db="EMBL/GenBank/DDBJ databases">
        <authorList>
            <person name="Weist P."/>
        </authorList>
    </citation>
    <scope>NUCLEOTIDE SEQUENCE</scope>
</reference>
<keyword evidence="3" id="KW-1185">Reference proteome</keyword>
<dbReference type="Proteomes" id="UP001153269">
    <property type="component" value="Unassembled WGS sequence"/>
</dbReference>
<proteinExistence type="predicted"/>
<accession>A0A9N7Z2L3</accession>
<feature type="region of interest" description="Disordered" evidence="1">
    <location>
        <begin position="79"/>
        <end position="108"/>
    </location>
</feature>
<dbReference type="AlphaFoldDB" id="A0A9N7Z2L3"/>
<protein>
    <submittedName>
        <fullName evidence="2">Uncharacterized protein</fullName>
    </submittedName>
</protein>
<evidence type="ECO:0000256" key="1">
    <source>
        <dbReference type="SAM" id="MobiDB-lite"/>
    </source>
</evidence>